<keyword evidence="2" id="KW-1185">Reference proteome</keyword>
<evidence type="ECO:0000313" key="1">
    <source>
        <dbReference type="EMBL" id="RPA81475.1"/>
    </source>
</evidence>
<name>A0A3N4I5W0_ASCIM</name>
<dbReference type="InterPro" id="IPR018714">
    <property type="entry name" value="DUF2237"/>
</dbReference>
<gene>
    <name evidence="1" type="ORF">BJ508DRAFT_414726</name>
</gene>
<dbReference type="PANTHER" id="PTHR37466:SF1">
    <property type="entry name" value="SLR1628 PROTEIN"/>
    <property type="match status" value="1"/>
</dbReference>
<accession>A0A3N4I5W0</accession>
<dbReference type="EMBL" id="ML119679">
    <property type="protein sequence ID" value="RPA81475.1"/>
    <property type="molecule type" value="Genomic_DNA"/>
</dbReference>
<dbReference type="AlphaFoldDB" id="A0A3N4I5W0"/>
<dbReference type="Gene3D" id="3.30.56.110">
    <property type="entry name" value="Protein of unknown function DUF2237"/>
    <property type="match status" value="1"/>
</dbReference>
<dbReference type="PANTHER" id="PTHR37466">
    <property type="entry name" value="SLR1628 PROTEIN"/>
    <property type="match status" value="1"/>
</dbReference>
<proteinExistence type="predicted"/>
<reference evidence="1 2" key="1">
    <citation type="journal article" date="2018" name="Nat. Ecol. Evol.">
        <title>Pezizomycetes genomes reveal the molecular basis of ectomycorrhizal truffle lifestyle.</title>
        <authorList>
            <person name="Murat C."/>
            <person name="Payen T."/>
            <person name="Noel B."/>
            <person name="Kuo A."/>
            <person name="Morin E."/>
            <person name="Chen J."/>
            <person name="Kohler A."/>
            <person name="Krizsan K."/>
            <person name="Balestrini R."/>
            <person name="Da Silva C."/>
            <person name="Montanini B."/>
            <person name="Hainaut M."/>
            <person name="Levati E."/>
            <person name="Barry K.W."/>
            <person name="Belfiori B."/>
            <person name="Cichocki N."/>
            <person name="Clum A."/>
            <person name="Dockter R.B."/>
            <person name="Fauchery L."/>
            <person name="Guy J."/>
            <person name="Iotti M."/>
            <person name="Le Tacon F."/>
            <person name="Lindquist E.A."/>
            <person name="Lipzen A."/>
            <person name="Malagnac F."/>
            <person name="Mello A."/>
            <person name="Molinier V."/>
            <person name="Miyauchi S."/>
            <person name="Poulain J."/>
            <person name="Riccioni C."/>
            <person name="Rubini A."/>
            <person name="Sitrit Y."/>
            <person name="Splivallo R."/>
            <person name="Traeger S."/>
            <person name="Wang M."/>
            <person name="Zifcakova L."/>
            <person name="Wipf D."/>
            <person name="Zambonelli A."/>
            <person name="Paolocci F."/>
            <person name="Nowrousian M."/>
            <person name="Ottonello S."/>
            <person name="Baldrian P."/>
            <person name="Spatafora J.W."/>
            <person name="Henrissat B."/>
            <person name="Nagy L.G."/>
            <person name="Aury J.M."/>
            <person name="Wincker P."/>
            <person name="Grigoriev I.V."/>
            <person name="Bonfante P."/>
            <person name="Martin F.M."/>
        </authorList>
    </citation>
    <scope>NUCLEOTIDE SEQUENCE [LARGE SCALE GENOMIC DNA]</scope>
    <source>
        <strain evidence="1 2">RN42</strain>
    </source>
</reference>
<dbReference type="Pfam" id="PF09996">
    <property type="entry name" value="DUF2237"/>
    <property type="match status" value="1"/>
</dbReference>
<evidence type="ECO:0000313" key="2">
    <source>
        <dbReference type="Proteomes" id="UP000275078"/>
    </source>
</evidence>
<protein>
    <submittedName>
        <fullName evidence="1">Uncharacterized protein</fullName>
    </submittedName>
</protein>
<organism evidence="1 2">
    <name type="scientific">Ascobolus immersus RN42</name>
    <dbReference type="NCBI Taxonomy" id="1160509"/>
    <lineage>
        <taxon>Eukaryota</taxon>
        <taxon>Fungi</taxon>
        <taxon>Dikarya</taxon>
        <taxon>Ascomycota</taxon>
        <taxon>Pezizomycotina</taxon>
        <taxon>Pezizomycetes</taxon>
        <taxon>Pezizales</taxon>
        <taxon>Ascobolaceae</taxon>
        <taxon>Ascobolus</taxon>
    </lineage>
</organism>
<sequence length="161" mass="17809">MPPKLSPPQLRTLTTFFTSNLHKRTLASHAPPTMPHQPPSLSVLSTPLQIHSLQPPTGFTRDGFCRSYAQDPGQHTVAAIVTEDFLNFSAERGNNLRTLGPEMKEGCRWCLCVARWKEALDAFRAGKVGRDAVPRVRLEATDRSVLGEVGMGDLKEFQAVE</sequence>
<dbReference type="Proteomes" id="UP000275078">
    <property type="component" value="Unassembled WGS sequence"/>
</dbReference>
<dbReference type="OrthoDB" id="1517790at2759"/>
<dbReference type="STRING" id="1160509.A0A3N4I5W0"/>